<protein>
    <submittedName>
        <fullName evidence="5">3-oxoacyl-[acyl-carrier-protein] synthase-3</fullName>
        <ecNumber evidence="5">2.3.1.180</ecNumber>
    </submittedName>
</protein>
<evidence type="ECO:0000259" key="4">
    <source>
        <dbReference type="Pfam" id="PF08545"/>
    </source>
</evidence>
<reference evidence="5 6" key="1">
    <citation type="submission" date="2021-03" db="EMBL/GenBank/DDBJ databases">
        <title>Genomic Encyclopedia of Type Strains, Phase IV (KMG-IV): sequencing the most valuable type-strain genomes for metagenomic binning, comparative biology and taxonomic classification.</title>
        <authorList>
            <person name="Goeker M."/>
        </authorList>
    </citation>
    <scope>NUCLEOTIDE SEQUENCE [LARGE SCALE GENOMIC DNA]</scope>
    <source>
        <strain evidence="5 6">DSM 28783</strain>
    </source>
</reference>
<dbReference type="EMBL" id="JAGGLM010000005">
    <property type="protein sequence ID" value="MBP2032490.1"/>
    <property type="molecule type" value="Genomic_DNA"/>
</dbReference>
<keyword evidence="1 5" id="KW-0808">Transferase</keyword>
<dbReference type="PANTHER" id="PTHR34069">
    <property type="entry name" value="3-OXOACYL-[ACYL-CARRIER-PROTEIN] SYNTHASE 3"/>
    <property type="match status" value="1"/>
</dbReference>
<dbReference type="Pfam" id="PF08545">
    <property type="entry name" value="ACP_syn_III"/>
    <property type="match status" value="1"/>
</dbReference>
<dbReference type="GO" id="GO:0033818">
    <property type="term" value="F:beta-ketoacyl-acyl-carrier-protein synthase III activity"/>
    <property type="evidence" value="ECO:0007669"/>
    <property type="project" value="UniProtKB-EC"/>
</dbReference>
<evidence type="ECO:0000313" key="5">
    <source>
        <dbReference type="EMBL" id="MBP2032490.1"/>
    </source>
</evidence>
<gene>
    <name evidence="5" type="ORF">J2Z42_001162</name>
</gene>
<name>A0ABS4KR29_9CLOT</name>
<dbReference type="InterPro" id="IPR013751">
    <property type="entry name" value="ACP_syn_III_N"/>
</dbReference>
<feature type="domain" description="Beta-ketoacyl-[acyl-carrier-protein] synthase III C-terminal" evidence="3">
    <location>
        <begin position="239"/>
        <end position="326"/>
    </location>
</feature>
<evidence type="ECO:0000259" key="3">
    <source>
        <dbReference type="Pfam" id="PF08541"/>
    </source>
</evidence>
<dbReference type="PANTHER" id="PTHR34069:SF2">
    <property type="entry name" value="BETA-KETOACYL-[ACYL-CARRIER-PROTEIN] SYNTHASE III"/>
    <property type="match status" value="1"/>
</dbReference>
<dbReference type="InterPro" id="IPR016039">
    <property type="entry name" value="Thiolase-like"/>
</dbReference>
<keyword evidence="2 5" id="KW-0012">Acyltransferase</keyword>
<proteinExistence type="predicted"/>
<evidence type="ECO:0000256" key="2">
    <source>
        <dbReference type="ARBA" id="ARBA00023315"/>
    </source>
</evidence>
<feature type="domain" description="Beta-ketoacyl-[acyl-carrier-protein] synthase III N-terminal" evidence="4">
    <location>
        <begin position="111"/>
        <end position="186"/>
    </location>
</feature>
<dbReference type="Pfam" id="PF08541">
    <property type="entry name" value="ACP_syn_III_C"/>
    <property type="match status" value="1"/>
</dbReference>
<organism evidence="5 6">
    <name type="scientific">Clostridium algifaecis</name>
    <dbReference type="NCBI Taxonomy" id="1472040"/>
    <lineage>
        <taxon>Bacteria</taxon>
        <taxon>Bacillati</taxon>
        <taxon>Bacillota</taxon>
        <taxon>Clostridia</taxon>
        <taxon>Eubacteriales</taxon>
        <taxon>Clostridiaceae</taxon>
        <taxon>Clostridium</taxon>
    </lineage>
</organism>
<accession>A0ABS4KR29</accession>
<dbReference type="Gene3D" id="3.40.47.10">
    <property type="match status" value="1"/>
</dbReference>
<dbReference type="InterPro" id="IPR013747">
    <property type="entry name" value="ACP_syn_III_C"/>
</dbReference>
<dbReference type="SUPFAM" id="SSF53901">
    <property type="entry name" value="Thiolase-like"/>
    <property type="match status" value="1"/>
</dbReference>
<evidence type="ECO:0000256" key="1">
    <source>
        <dbReference type="ARBA" id="ARBA00022679"/>
    </source>
</evidence>
<keyword evidence="6" id="KW-1185">Reference proteome</keyword>
<dbReference type="EC" id="2.3.1.180" evidence="5"/>
<sequence length="328" mass="37114">MGIKLSCIDVCHASRVVSNDFYLKHFEQQNKNVEHLLVDVMGRDKRFMFDEDETTLSLAVKVSKSVLDKANLKGRDIDVLVYSSILSEYISPATSILLHKELNLRTNAMCFDMNANCAGMAIALEHMSNYLISSKRAKRALIVGCDDDNSLIDSNNELCYGNYGHAACAIILEKVDDDCGVIDTEYYVNTKVSDKVMYPSRGFSNFFKSKNIDELCLKWLPFNSGFFVYPATEIIKRLLKNNGLTRNDISMFCLSQLALKNIKKIRELMNIDEGKSIYIGDKYGYTGTSSPFIALYESIKQGKIKRGDYVVFWTFGAGSQSIVMLYKY</sequence>
<evidence type="ECO:0000313" key="6">
    <source>
        <dbReference type="Proteomes" id="UP001519307"/>
    </source>
</evidence>
<comment type="caution">
    <text evidence="5">The sequence shown here is derived from an EMBL/GenBank/DDBJ whole genome shotgun (WGS) entry which is preliminary data.</text>
</comment>
<dbReference type="Proteomes" id="UP001519307">
    <property type="component" value="Unassembled WGS sequence"/>
</dbReference>
<dbReference type="RefSeq" id="WP_209701683.1">
    <property type="nucleotide sequence ID" value="NZ_JAGGLM010000005.1"/>
</dbReference>